<gene>
    <name evidence="1" type="ORF">EPI10_011595</name>
</gene>
<dbReference type="InterPro" id="IPR036397">
    <property type="entry name" value="RNaseH_sf"/>
</dbReference>
<dbReference type="EMBL" id="SMMG02000004">
    <property type="protein sequence ID" value="KAA3477729.1"/>
    <property type="molecule type" value="Genomic_DNA"/>
</dbReference>
<dbReference type="SUPFAM" id="SSF53098">
    <property type="entry name" value="Ribonuclease H-like"/>
    <property type="match status" value="1"/>
</dbReference>
<dbReference type="OrthoDB" id="1909122at2759"/>
<dbReference type="Proteomes" id="UP000325315">
    <property type="component" value="Unassembled WGS sequence"/>
</dbReference>
<keyword evidence="2" id="KW-1185">Reference proteome</keyword>
<organism evidence="1 2">
    <name type="scientific">Gossypium australe</name>
    <dbReference type="NCBI Taxonomy" id="47621"/>
    <lineage>
        <taxon>Eukaryota</taxon>
        <taxon>Viridiplantae</taxon>
        <taxon>Streptophyta</taxon>
        <taxon>Embryophyta</taxon>
        <taxon>Tracheophyta</taxon>
        <taxon>Spermatophyta</taxon>
        <taxon>Magnoliopsida</taxon>
        <taxon>eudicotyledons</taxon>
        <taxon>Gunneridae</taxon>
        <taxon>Pentapetalae</taxon>
        <taxon>rosids</taxon>
        <taxon>malvids</taxon>
        <taxon>Malvales</taxon>
        <taxon>Malvaceae</taxon>
        <taxon>Malvoideae</taxon>
        <taxon>Gossypium</taxon>
    </lineage>
</organism>
<dbReference type="InterPro" id="IPR012337">
    <property type="entry name" value="RNaseH-like_sf"/>
</dbReference>
<accession>A0A5B6W7B6</accession>
<evidence type="ECO:0000313" key="1">
    <source>
        <dbReference type="EMBL" id="KAA3477729.1"/>
    </source>
</evidence>
<dbReference type="GO" id="GO:0003676">
    <property type="term" value="F:nucleic acid binding"/>
    <property type="evidence" value="ECO:0007669"/>
    <property type="project" value="InterPro"/>
</dbReference>
<comment type="caution">
    <text evidence="1">The sequence shown here is derived from an EMBL/GenBank/DDBJ whole genome shotgun (WGS) entry which is preliminary data.</text>
</comment>
<dbReference type="Gene3D" id="3.30.420.10">
    <property type="entry name" value="Ribonuclease H-like superfamily/Ribonuclease H"/>
    <property type="match status" value="1"/>
</dbReference>
<reference evidence="2" key="1">
    <citation type="journal article" date="2019" name="Plant Biotechnol. J.">
        <title>Genome sequencing of the Australian wild diploid species Gossypium australe highlights disease resistance and delayed gland morphogenesis.</title>
        <authorList>
            <person name="Cai Y."/>
            <person name="Cai X."/>
            <person name="Wang Q."/>
            <person name="Wang P."/>
            <person name="Zhang Y."/>
            <person name="Cai C."/>
            <person name="Xu Y."/>
            <person name="Wang K."/>
            <person name="Zhou Z."/>
            <person name="Wang C."/>
            <person name="Geng S."/>
            <person name="Li B."/>
            <person name="Dong Q."/>
            <person name="Hou Y."/>
            <person name="Wang H."/>
            <person name="Ai P."/>
            <person name="Liu Z."/>
            <person name="Yi F."/>
            <person name="Sun M."/>
            <person name="An G."/>
            <person name="Cheng J."/>
            <person name="Zhang Y."/>
            <person name="Shi Q."/>
            <person name="Xie Y."/>
            <person name="Shi X."/>
            <person name="Chang Y."/>
            <person name="Huang F."/>
            <person name="Chen Y."/>
            <person name="Hong S."/>
            <person name="Mi L."/>
            <person name="Sun Q."/>
            <person name="Zhang L."/>
            <person name="Zhou B."/>
            <person name="Peng R."/>
            <person name="Zhang X."/>
            <person name="Liu F."/>
        </authorList>
    </citation>
    <scope>NUCLEOTIDE SEQUENCE [LARGE SCALE GENOMIC DNA]</scope>
    <source>
        <strain evidence="2">cv. PA1801</strain>
    </source>
</reference>
<dbReference type="PANTHER" id="PTHR45835:SF99">
    <property type="entry name" value="CHROMO DOMAIN-CONTAINING PROTEIN-RELATED"/>
    <property type="match status" value="1"/>
</dbReference>
<name>A0A5B6W7B6_9ROSI</name>
<evidence type="ECO:0000313" key="2">
    <source>
        <dbReference type="Proteomes" id="UP000325315"/>
    </source>
</evidence>
<proteinExistence type="predicted"/>
<dbReference type="PANTHER" id="PTHR45835">
    <property type="entry name" value="YALI0A06105P"/>
    <property type="match status" value="1"/>
</dbReference>
<dbReference type="AlphaFoldDB" id="A0A5B6W7B6"/>
<protein>
    <submittedName>
        <fullName evidence="1">Retrotransposon protein, Ty3-gypsy subclass</fullName>
    </submittedName>
</protein>
<sequence length="128" mass="15242">METGTNHYRISFEIAADSEKERCRLGSMTNSQSEQVIHILEDMLRCCIIEFKGSWEKFLPLVDFAYNNRYQTSIKMAPYKALYPNKCRTPLYWSELSERKIIGVTPLTHIRCQNKVKEYYRSLQNNYR</sequence>